<keyword evidence="2" id="KW-1185">Reference proteome</keyword>
<dbReference type="AlphaFoldDB" id="A0A9J7H7F6"/>
<dbReference type="PANTHER" id="PTHR35156:SF1">
    <property type="entry name" value="TESTIS-EXPRESSED PROTEIN 52"/>
    <property type="match status" value="1"/>
</dbReference>
<dbReference type="Pfam" id="PF15046">
    <property type="entry name" value="DUF4532"/>
    <property type="match status" value="1"/>
</dbReference>
<reference evidence="3" key="3">
    <citation type="submission" date="2025-08" db="UniProtKB">
        <authorList>
            <consortium name="RefSeq"/>
        </authorList>
    </citation>
    <scope>IDENTIFICATION</scope>
    <source>
        <strain evidence="3">17A/GY</strain>
        <tissue evidence="3">Liver</tissue>
    </source>
</reference>
<evidence type="ECO:0000256" key="1">
    <source>
        <dbReference type="SAM" id="MobiDB-lite"/>
    </source>
</evidence>
<reference evidence="2" key="1">
    <citation type="journal article" date="2018" name="Biotechnol. Bioeng.">
        <title>A reference genome of the Chinese hamster based on a hybrid assembly strategy.</title>
        <authorList>
            <person name="Rupp O."/>
            <person name="MacDonald M.L."/>
            <person name="Li S."/>
            <person name="Dhiman H."/>
            <person name="Polson S."/>
            <person name="Griep S."/>
            <person name="Heffner K."/>
            <person name="Hernandez I."/>
            <person name="Brinkrolf K."/>
            <person name="Jadhav V."/>
            <person name="Samoudi M."/>
            <person name="Hao H."/>
            <person name="Kingham B."/>
            <person name="Goesmann A."/>
            <person name="Betenbaugh M.J."/>
            <person name="Lewis N.E."/>
            <person name="Borth N."/>
            <person name="Lee K.H."/>
        </authorList>
    </citation>
    <scope>NUCLEOTIDE SEQUENCE [LARGE SCALE GENOMIC DNA]</scope>
    <source>
        <strain evidence="2">17A/GY</strain>
    </source>
</reference>
<dbReference type="RefSeq" id="XP_035314097.1">
    <property type="nucleotide sequence ID" value="XM_035458206.1"/>
</dbReference>
<feature type="region of interest" description="Disordered" evidence="1">
    <location>
        <begin position="367"/>
        <end position="387"/>
    </location>
</feature>
<dbReference type="OrthoDB" id="10017413at2759"/>
<gene>
    <name evidence="3" type="primary">Tex52</name>
</gene>
<dbReference type="Proteomes" id="UP001108280">
    <property type="component" value="Chromosome 8"/>
</dbReference>
<reference evidence="2" key="2">
    <citation type="journal article" date="2020" name="Biotechnol. Bioeng.">
        <title>Chromosome-scale scaffolds for the Chinese hamster reference genome assembly to facilitate the study of the CHO epigenome.</title>
        <authorList>
            <person name="Hilliard W."/>
            <person name="MacDonald M."/>
            <person name="Lee K.H."/>
        </authorList>
    </citation>
    <scope>NUCLEOTIDE SEQUENCE [LARGE SCALE GENOMIC DNA]</scope>
    <source>
        <strain evidence="2">17A/GY</strain>
    </source>
</reference>
<evidence type="ECO:0000313" key="2">
    <source>
        <dbReference type="Proteomes" id="UP001108280"/>
    </source>
</evidence>
<accession>A0A9J7H7F6</accession>
<dbReference type="CTD" id="101929469"/>
<evidence type="ECO:0000313" key="3">
    <source>
        <dbReference type="RefSeq" id="XP_035304631.1"/>
    </source>
</evidence>
<protein>
    <submittedName>
        <fullName evidence="3">Testis-expressed protein 52</fullName>
    </submittedName>
</protein>
<feature type="compositionally biased region" description="Basic residues" evidence="1">
    <location>
        <begin position="371"/>
        <end position="387"/>
    </location>
</feature>
<name>A0A9J7H7F6_CRIGR</name>
<dbReference type="KEGG" id="cge:100762686"/>
<sequence>MDKVFHRCSSHTLFRHGNCQFYLTKHCPLPTSPGEHQGLKSLLPVALVRKHHHSNPVANNGTRKAFPLKPPLLALWLRGRLTCSWKKNLQRPSMSCVSHVREPFLQMVHARDSFPTNQTWNQREFFLPQKTTELPGFTKQTYHKLALMRPPPTQIKSKVRHQVLCPWENAARHTWGFHTWLDVGRLPATFPTRPDIPYDSNVWRLLTHFNPHRLPDAQSAIPPPSWMGPNSFLTFIKSTPIFMDSDRKKQVIMRTVKELKEVERLKLRSELRAPPLDVHGNILPPPNFKKSQYISAGGRLYRWDLRILPNPLPNNLTKTWPCPNVLPHYQEMALKLVRLPSVPLNEDLVKNYQALLENRVAKPLHYLSKAKPAKTSKGQKKRRPGHF</sequence>
<dbReference type="InterPro" id="IPR029206">
    <property type="entry name" value="DUF4532"/>
</dbReference>
<organism evidence="2 3">
    <name type="scientific">Cricetulus griseus</name>
    <name type="common">Chinese hamster</name>
    <name type="synonym">Cricetulus barabensis griseus</name>
    <dbReference type="NCBI Taxonomy" id="10029"/>
    <lineage>
        <taxon>Eukaryota</taxon>
        <taxon>Metazoa</taxon>
        <taxon>Chordata</taxon>
        <taxon>Craniata</taxon>
        <taxon>Vertebrata</taxon>
        <taxon>Euteleostomi</taxon>
        <taxon>Mammalia</taxon>
        <taxon>Eutheria</taxon>
        <taxon>Euarchontoglires</taxon>
        <taxon>Glires</taxon>
        <taxon>Rodentia</taxon>
        <taxon>Myomorpha</taxon>
        <taxon>Muroidea</taxon>
        <taxon>Cricetidae</taxon>
        <taxon>Cricetinae</taxon>
        <taxon>Cricetulus</taxon>
    </lineage>
</organism>
<dbReference type="RefSeq" id="XP_035304631.1">
    <property type="nucleotide sequence ID" value="XM_035448740.1"/>
</dbReference>
<proteinExistence type="predicted"/>
<dbReference type="PANTHER" id="PTHR35156">
    <property type="entry name" value="TESTIS-EXPRESSED PROTEIN 52"/>
    <property type="match status" value="1"/>
</dbReference>
<dbReference type="GeneID" id="100762686"/>